<evidence type="ECO:0000313" key="2">
    <source>
        <dbReference type="EMBL" id="MDM9631822.1"/>
    </source>
</evidence>
<gene>
    <name evidence="2" type="ORF">QU605_10085</name>
</gene>
<feature type="signal peptide" evidence="1">
    <location>
        <begin position="1"/>
        <end position="17"/>
    </location>
</feature>
<dbReference type="Pfam" id="PF13715">
    <property type="entry name" value="CarbopepD_reg_2"/>
    <property type="match status" value="1"/>
</dbReference>
<comment type="caution">
    <text evidence="2">The sequence shown here is derived from an EMBL/GenBank/DDBJ whole genome shotgun (WGS) entry which is preliminary data.</text>
</comment>
<proteinExistence type="predicted"/>
<dbReference type="InterPro" id="IPR008969">
    <property type="entry name" value="CarboxyPept-like_regulatory"/>
</dbReference>
<evidence type="ECO:0000313" key="3">
    <source>
        <dbReference type="Proteomes" id="UP001174839"/>
    </source>
</evidence>
<dbReference type="SUPFAM" id="SSF49464">
    <property type="entry name" value="Carboxypeptidase regulatory domain-like"/>
    <property type="match status" value="1"/>
</dbReference>
<organism evidence="2 3">
    <name type="scientific">Robiginitalea aurantiaca</name>
    <dbReference type="NCBI Taxonomy" id="3056915"/>
    <lineage>
        <taxon>Bacteria</taxon>
        <taxon>Pseudomonadati</taxon>
        <taxon>Bacteroidota</taxon>
        <taxon>Flavobacteriia</taxon>
        <taxon>Flavobacteriales</taxon>
        <taxon>Flavobacteriaceae</taxon>
        <taxon>Robiginitalea</taxon>
    </lineage>
</organism>
<keyword evidence="1" id="KW-0732">Signal</keyword>
<protein>
    <submittedName>
        <fullName evidence="2">Carboxypeptidase-like regulatory domain-containing protein</fullName>
    </submittedName>
</protein>
<name>A0ABT7WFX5_9FLAO</name>
<accession>A0ABT7WFX5</accession>
<keyword evidence="3" id="KW-1185">Reference proteome</keyword>
<reference evidence="2" key="1">
    <citation type="submission" date="2023-06" db="EMBL/GenBank/DDBJ databases">
        <title>Robiginitalea aurantiacus sp. nov. and Algoriphagus sediminis sp. nov., isolated from coastal sediment.</title>
        <authorList>
            <person name="Zhou Z.Y."/>
            <person name="An J."/>
            <person name="Jia Y.W."/>
            <person name="Du Z.J."/>
        </authorList>
    </citation>
    <scope>NUCLEOTIDE SEQUENCE</scope>
    <source>
        <strain evidence="2">M39</strain>
    </source>
</reference>
<evidence type="ECO:0000256" key="1">
    <source>
        <dbReference type="SAM" id="SignalP"/>
    </source>
</evidence>
<dbReference type="RefSeq" id="WP_289725186.1">
    <property type="nucleotide sequence ID" value="NZ_JAUDUY010000004.1"/>
</dbReference>
<dbReference type="Proteomes" id="UP001174839">
    <property type="component" value="Unassembled WGS sequence"/>
</dbReference>
<sequence>MKSHFLLILLLALPCLSQSQTLNGRIVDGQTGEAVPFATVVTGVNKGTISNEEGYFYLDTSGLTAAGIKISCMGYETLEIPADSLDSLDVLRLNPAAIRLNEVRVGERIPEAEEIIRKVNENIPVNYYTDERNYTFFYRESEYMNWDQLDMEVEKDSELNREELGSAQEELKALSRYISESQAVSYLDYNGAYRQLKDSSLIWIDRATELIDTKKDFSMDNLQARAQKIVLSHLDSTQTYKVKTGIITVEDSISIDEEFGREGFGDSTSVNALNGRVSNLLSVAGFENEDRLSDFLDEGLYRYELVKPTYFNGFYVYAVRFTPRKRKAKFAGTLYVDASNFAVLKADYKYADGRNGQSVNLKLLLGIKYIENKDQGTIVFQQDDSGKYNPHYIQKEYGNYVYLHRSLKFIENSSSRKKVLFDFLLEGGVRQKESLLIRPSEPMTSQASTDKILVQKLDAYEPTIWQDTEIIAPLEEMKNFKVSN</sequence>
<feature type="chain" id="PRO_5045487122" evidence="1">
    <location>
        <begin position="18"/>
        <end position="484"/>
    </location>
</feature>
<dbReference type="EMBL" id="JAUDUY010000004">
    <property type="protein sequence ID" value="MDM9631822.1"/>
    <property type="molecule type" value="Genomic_DNA"/>
</dbReference>